<accession>E3LT16</accession>
<proteinExistence type="predicted"/>
<dbReference type="PROSITE" id="PS00028">
    <property type="entry name" value="ZINC_FINGER_C2H2_1"/>
    <property type="match status" value="1"/>
</dbReference>
<dbReference type="AlphaFoldDB" id="E3LT16"/>
<dbReference type="EMBL" id="DS268414">
    <property type="protein sequence ID" value="EFP09209.1"/>
    <property type="molecule type" value="Genomic_DNA"/>
</dbReference>
<feature type="domain" description="C2H2-type" evidence="2">
    <location>
        <begin position="290"/>
        <end position="311"/>
    </location>
</feature>
<dbReference type="KEGG" id="crq:GCK72_009784"/>
<dbReference type="GeneID" id="9814954"/>
<gene>
    <name evidence="3" type="ORF">CRE_25122</name>
</gene>
<feature type="region of interest" description="Disordered" evidence="1">
    <location>
        <begin position="63"/>
        <end position="89"/>
    </location>
</feature>
<dbReference type="CTD" id="9814954"/>
<dbReference type="RefSeq" id="XP_003112955.2">
    <property type="nucleotide sequence ID" value="XM_003112907.2"/>
</dbReference>
<evidence type="ECO:0000313" key="3">
    <source>
        <dbReference type="EMBL" id="EFP09209.1"/>
    </source>
</evidence>
<sequence>MSTYIQVNIYNQTLDALKMRGIDLSDILKTIGCPNTHVTEMPIFSSEQNVSSKAITAQIVTQSEEASRSDHHIPQISTTMSLPPSSSEKPILKKPFKSISAEISFVQPLNLKNAFGTNPTISSTLAQALEMNIEKRSKPTLKDLFDDWDPTASLETVGTASEIHNESAMLMGSSLKIPKEEILDETDALIDKTKETLDFNDSELANEQERSIIEELLRQQKHSEKIEDESTLILAKGKRRTGDESDLPNINYVITCNYPGCGLQYNWRVKYGKLRLLDHALTHSNRKIPCKLCGFECTNVRRMRSHYAKAHPNERVEGYGMKALVSKDYVNKAEGVDGETDQQVTDEELKELWNACYSKSIHLVGHATGFVDGEKYRRMTKRRKLEREAMNSMSFTF</sequence>
<evidence type="ECO:0000313" key="4">
    <source>
        <dbReference type="Proteomes" id="UP000008281"/>
    </source>
</evidence>
<dbReference type="InterPro" id="IPR013087">
    <property type="entry name" value="Znf_C2H2_type"/>
</dbReference>
<dbReference type="HOGENOM" id="CLU_722051_0_0_1"/>
<organism evidence="4">
    <name type="scientific">Caenorhabditis remanei</name>
    <name type="common">Caenorhabditis vulgaris</name>
    <dbReference type="NCBI Taxonomy" id="31234"/>
    <lineage>
        <taxon>Eukaryota</taxon>
        <taxon>Metazoa</taxon>
        <taxon>Ecdysozoa</taxon>
        <taxon>Nematoda</taxon>
        <taxon>Chromadorea</taxon>
        <taxon>Rhabditida</taxon>
        <taxon>Rhabditina</taxon>
        <taxon>Rhabditomorpha</taxon>
        <taxon>Rhabditoidea</taxon>
        <taxon>Rhabditidae</taxon>
        <taxon>Peloderinae</taxon>
        <taxon>Caenorhabditis</taxon>
    </lineage>
</organism>
<feature type="compositionally biased region" description="Polar residues" evidence="1">
    <location>
        <begin position="75"/>
        <end position="88"/>
    </location>
</feature>
<reference evidence="3" key="1">
    <citation type="submission" date="2007-07" db="EMBL/GenBank/DDBJ databases">
        <title>PCAP assembly of the Caenorhabditis remanei genome.</title>
        <authorList>
            <consortium name="The Caenorhabditis remanei Sequencing Consortium"/>
            <person name="Wilson R.K."/>
        </authorList>
    </citation>
    <scope>NUCLEOTIDE SEQUENCE [LARGE SCALE GENOMIC DNA]</scope>
    <source>
        <strain evidence="3">PB4641</strain>
    </source>
</reference>
<evidence type="ECO:0000259" key="2">
    <source>
        <dbReference type="PROSITE" id="PS00028"/>
    </source>
</evidence>
<dbReference type="InterPro" id="IPR053360">
    <property type="entry name" value="Zinc_finger_domain"/>
</dbReference>
<dbReference type="FunCoup" id="E3LT16">
    <property type="interactions" value="1172"/>
</dbReference>
<dbReference type="Proteomes" id="UP000008281">
    <property type="component" value="Unassembled WGS sequence"/>
</dbReference>
<dbReference type="PANTHER" id="PTHR36945:SF1">
    <property type="entry name" value="ZINC FINGER PROTEIN C02F5.12-RELATED"/>
    <property type="match status" value="1"/>
</dbReference>
<protein>
    <recommendedName>
        <fullName evidence="2">C2H2-type domain-containing protein</fullName>
    </recommendedName>
</protein>
<evidence type="ECO:0000256" key="1">
    <source>
        <dbReference type="SAM" id="MobiDB-lite"/>
    </source>
</evidence>
<dbReference type="OMA" id="CGFECTN"/>
<keyword evidence="4" id="KW-1185">Reference proteome</keyword>
<dbReference type="InParanoid" id="E3LT16"/>
<name>E3LT16_CAERE</name>
<dbReference type="PANTHER" id="PTHR36945">
    <property type="entry name" value="HIGH INCIDENCE OF MALES (INCREASED X CHROMOSOME LOSS)-RELATED-RELATED"/>
    <property type="match status" value="1"/>
</dbReference>
<dbReference type="OrthoDB" id="5872476at2759"/>
<dbReference type="eggNOG" id="ENOG502TH3X">
    <property type="taxonomic scope" value="Eukaryota"/>
</dbReference>